<keyword evidence="1" id="KW-0472">Membrane</keyword>
<keyword evidence="1" id="KW-0812">Transmembrane</keyword>
<dbReference type="InParanoid" id="E0VYA4"/>
<sequence>MSVMSGDEENKKKVDDVGGVDVRDDDGFFSTNNPTLAKKTFGKKNHRKNKIPENVLTKIWDEINFAEYLLLKYLEEIMENYGKTEESDKRLTLRDLSDLIRREIKHLNKVKKSRVVSVSGNFVTFQSDDGEFLVTLVPGEELHKNFQNIFSLSNVKPRFAKPVQSRENCYRTSMTSSTSTSPSTESIYYDALCDIKSDINLLTTRHHFQFKLVKKTKQGQSGAVNRSEGSGMRMFINVTEHNQPIRIGLRRLFLAPFLLSFVVIACINQIFLCFLMCSFFFYFQEVVLLSFVNVLVNGRKKI</sequence>
<keyword evidence="4" id="KW-1185">Reference proteome</keyword>
<evidence type="ECO:0000313" key="3">
    <source>
        <dbReference type="EnsemblMetazoa" id="PHUM512130-PA"/>
    </source>
</evidence>
<dbReference type="EnsemblMetazoa" id="PHUM512130-RA">
    <property type="protein sequence ID" value="PHUM512130-PA"/>
    <property type="gene ID" value="PHUM512130"/>
</dbReference>
<dbReference type="RefSeq" id="XP_002431098.1">
    <property type="nucleotide sequence ID" value="XM_002431053.1"/>
</dbReference>
<dbReference type="VEuPathDB" id="VectorBase:PHUM512130"/>
<organism>
    <name type="scientific">Pediculus humanus subsp. corporis</name>
    <name type="common">Body louse</name>
    <dbReference type="NCBI Taxonomy" id="121224"/>
    <lineage>
        <taxon>Eukaryota</taxon>
        <taxon>Metazoa</taxon>
        <taxon>Ecdysozoa</taxon>
        <taxon>Arthropoda</taxon>
        <taxon>Hexapoda</taxon>
        <taxon>Insecta</taxon>
        <taxon>Pterygota</taxon>
        <taxon>Neoptera</taxon>
        <taxon>Paraneoptera</taxon>
        <taxon>Psocodea</taxon>
        <taxon>Troctomorpha</taxon>
        <taxon>Phthiraptera</taxon>
        <taxon>Anoplura</taxon>
        <taxon>Pediculidae</taxon>
        <taxon>Pediculus</taxon>
    </lineage>
</organism>
<proteinExistence type="predicted"/>
<dbReference type="AlphaFoldDB" id="E0VYA4"/>
<evidence type="ECO:0000313" key="2">
    <source>
        <dbReference type="EMBL" id="EEB18360.1"/>
    </source>
</evidence>
<evidence type="ECO:0000313" key="4">
    <source>
        <dbReference type="Proteomes" id="UP000009046"/>
    </source>
</evidence>
<evidence type="ECO:0000256" key="1">
    <source>
        <dbReference type="SAM" id="Phobius"/>
    </source>
</evidence>
<dbReference type="GeneID" id="8233082"/>
<accession>E0VYA4</accession>
<dbReference type="CTD" id="8233082"/>
<dbReference type="HOGENOM" id="CLU_922319_0_0_1"/>
<dbReference type="Proteomes" id="UP000009046">
    <property type="component" value="Unassembled WGS sequence"/>
</dbReference>
<gene>
    <name evidence="3" type="primary">8233082</name>
    <name evidence="2" type="ORF">Phum_PHUM512130</name>
</gene>
<dbReference type="EMBL" id="DS235845">
    <property type="protein sequence ID" value="EEB18360.1"/>
    <property type="molecule type" value="Genomic_DNA"/>
</dbReference>
<keyword evidence="1" id="KW-1133">Transmembrane helix</keyword>
<reference evidence="2" key="2">
    <citation type="submission" date="2007-04" db="EMBL/GenBank/DDBJ databases">
        <title>The genome of the human body louse.</title>
        <authorList>
            <consortium name="The Human Body Louse Genome Consortium"/>
            <person name="Kirkness E."/>
            <person name="Walenz B."/>
            <person name="Hass B."/>
            <person name="Bruggner R."/>
            <person name="Strausberg R."/>
        </authorList>
    </citation>
    <scope>NUCLEOTIDE SEQUENCE</scope>
    <source>
        <strain evidence="2">USDA</strain>
    </source>
</reference>
<feature type="transmembrane region" description="Helical" evidence="1">
    <location>
        <begin position="252"/>
        <end position="272"/>
    </location>
</feature>
<dbReference type="EMBL" id="AAZO01006228">
    <property type="status" value="NOT_ANNOTATED_CDS"/>
    <property type="molecule type" value="Genomic_DNA"/>
</dbReference>
<name>E0VYA4_PEDHC</name>
<reference evidence="2" key="1">
    <citation type="submission" date="2007-04" db="EMBL/GenBank/DDBJ databases">
        <title>Annotation of Pediculus humanus corporis strain USDA.</title>
        <authorList>
            <person name="Kirkness E."/>
            <person name="Hannick L."/>
            <person name="Hass B."/>
            <person name="Bruggner R."/>
            <person name="Lawson D."/>
            <person name="Bidwell S."/>
            <person name="Joardar V."/>
            <person name="Caler E."/>
            <person name="Walenz B."/>
            <person name="Inman J."/>
            <person name="Schobel S."/>
            <person name="Galinsky K."/>
            <person name="Amedeo P."/>
            <person name="Strausberg R."/>
        </authorList>
    </citation>
    <scope>NUCLEOTIDE SEQUENCE</scope>
    <source>
        <strain evidence="2">USDA</strain>
    </source>
</reference>
<dbReference type="KEGG" id="phu:Phum_PHUM512130"/>
<reference evidence="3" key="3">
    <citation type="submission" date="2020-05" db="UniProtKB">
        <authorList>
            <consortium name="EnsemblMetazoa"/>
        </authorList>
    </citation>
    <scope>IDENTIFICATION</scope>
    <source>
        <strain evidence="3">USDA</strain>
    </source>
</reference>
<protein>
    <submittedName>
        <fullName evidence="2 3">Uncharacterized protein</fullName>
    </submittedName>
</protein>